<comment type="catalytic activity">
    <reaction evidence="5">
        <text>3-deoxy-alpha-D-manno-oct-2-ulosonate + CTP = CMP-3-deoxy-beta-D-manno-octulosonate + diphosphate</text>
        <dbReference type="Rhea" id="RHEA:23448"/>
        <dbReference type="ChEBI" id="CHEBI:33019"/>
        <dbReference type="ChEBI" id="CHEBI:37563"/>
        <dbReference type="ChEBI" id="CHEBI:85986"/>
        <dbReference type="ChEBI" id="CHEBI:85987"/>
        <dbReference type="EC" id="2.7.7.38"/>
    </reaction>
</comment>
<dbReference type="GO" id="GO:0033468">
    <property type="term" value="P:CMP-keto-3-deoxy-D-manno-octulosonic acid biosynthetic process"/>
    <property type="evidence" value="ECO:0007669"/>
    <property type="project" value="UniProtKB-UniRule"/>
</dbReference>
<dbReference type="HAMAP" id="MF_00057">
    <property type="entry name" value="KdsB"/>
    <property type="match status" value="1"/>
</dbReference>
<dbReference type="PANTHER" id="PTHR42866">
    <property type="entry name" value="3-DEOXY-MANNO-OCTULOSONATE CYTIDYLYLTRANSFERASE"/>
    <property type="match status" value="1"/>
</dbReference>
<dbReference type="CDD" id="cd02517">
    <property type="entry name" value="CMP-KDO-Synthetase"/>
    <property type="match status" value="1"/>
</dbReference>
<evidence type="ECO:0000256" key="1">
    <source>
        <dbReference type="ARBA" id="ARBA00004370"/>
    </source>
</evidence>
<dbReference type="NCBIfam" id="NF003950">
    <property type="entry name" value="PRK05450.1-3"/>
    <property type="match status" value="1"/>
</dbReference>
<dbReference type="InterPro" id="IPR003329">
    <property type="entry name" value="Cytidylyl_trans"/>
</dbReference>
<dbReference type="UniPathway" id="UPA00358">
    <property type="reaction ID" value="UER00476"/>
</dbReference>
<gene>
    <name evidence="5" type="primary">kdsB</name>
    <name evidence="6" type="ORF">DXV75_08400</name>
</gene>
<protein>
    <recommendedName>
        <fullName evidence="5">3-deoxy-manno-octulosonate cytidylyltransferase</fullName>
        <ecNumber evidence="5">2.7.7.38</ecNumber>
    </recommendedName>
    <alternativeName>
        <fullName evidence="5">CMP-2-keto-3-deoxyoctulosonic acid synthase</fullName>
        <shortName evidence="5">CKS</shortName>
        <shortName evidence="5">CMP-KDO synthase</shortName>
    </alternativeName>
</protein>
<keyword evidence="2 5" id="KW-0808">Transferase</keyword>
<reference evidence="7" key="1">
    <citation type="submission" date="2018-08" db="EMBL/GenBank/DDBJ databases">
        <authorList>
            <person name="Zhang J."/>
            <person name="Du Z.-J."/>
        </authorList>
    </citation>
    <scope>NUCLEOTIDE SEQUENCE [LARGE SCALE GENOMIC DNA]</scope>
    <source>
        <strain evidence="7">KCTC 52655</strain>
    </source>
</reference>
<organism evidence="6 7">
    <name type="scientific">Alteromonas aestuariivivens</name>
    <dbReference type="NCBI Taxonomy" id="1938339"/>
    <lineage>
        <taxon>Bacteria</taxon>
        <taxon>Pseudomonadati</taxon>
        <taxon>Pseudomonadota</taxon>
        <taxon>Gammaproteobacteria</taxon>
        <taxon>Alteromonadales</taxon>
        <taxon>Alteromonadaceae</taxon>
        <taxon>Alteromonas/Salinimonas group</taxon>
        <taxon>Alteromonas</taxon>
    </lineage>
</organism>
<name>A0A3D8M9U9_9ALTE</name>
<proteinExistence type="inferred from homology"/>
<dbReference type="OrthoDB" id="9815559at2"/>
<keyword evidence="7" id="KW-1185">Reference proteome</keyword>
<dbReference type="PANTHER" id="PTHR42866:SF2">
    <property type="entry name" value="3-DEOXY-MANNO-OCTULOSONATE CYTIDYLYLTRANSFERASE, MITOCHONDRIAL"/>
    <property type="match status" value="1"/>
</dbReference>
<evidence type="ECO:0000256" key="2">
    <source>
        <dbReference type="ARBA" id="ARBA00022679"/>
    </source>
</evidence>
<dbReference type="GO" id="GO:0008690">
    <property type="term" value="F:3-deoxy-manno-octulosonate cytidylyltransferase activity"/>
    <property type="evidence" value="ECO:0007669"/>
    <property type="project" value="UniProtKB-UniRule"/>
</dbReference>
<dbReference type="Pfam" id="PF02348">
    <property type="entry name" value="CTP_transf_3"/>
    <property type="match status" value="1"/>
</dbReference>
<dbReference type="EC" id="2.7.7.38" evidence="5"/>
<evidence type="ECO:0000256" key="3">
    <source>
        <dbReference type="ARBA" id="ARBA00022695"/>
    </source>
</evidence>
<dbReference type="InterPro" id="IPR004528">
    <property type="entry name" value="KdsB"/>
</dbReference>
<dbReference type="EMBL" id="QRHA01000005">
    <property type="protein sequence ID" value="RDV26090.1"/>
    <property type="molecule type" value="Genomic_DNA"/>
</dbReference>
<dbReference type="Gene3D" id="3.90.550.10">
    <property type="entry name" value="Spore Coat Polysaccharide Biosynthesis Protein SpsA, Chain A"/>
    <property type="match status" value="1"/>
</dbReference>
<comment type="subcellular location">
    <subcellularLocation>
        <location evidence="5">Cytoplasm</location>
    </subcellularLocation>
    <subcellularLocation>
        <location evidence="1">Membrane</location>
    </subcellularLocation>
</comment>
<comment type="pathway">
    <text evidence="5">Nucleotide-sugar biosynthesis; CMP-3-deoxy-D-manno-octulosonate biosynthesis; CMP-3-deoxy-D-manno-octulosonate from 3-deoxy-D-manno-octulosonate and CTP: step 1/1.</text>
</comment>
<keyword evidence="3 5" id="KW-0548">Nucleotidyltransferase</keyword>
<dbReference type="RefSeq" id="WP_115592960.1">
    <property type="nucleotide sequence ID" value="NZ_QRHA01000005.1"/>
</dbReference>
<sequence length="254" mass="28309">MSFTVVIPARFASTRFPGKPLADIQGKPMVQHVVERANEAGAGRIIVATDDERIARVAEGFTEVCMTDSTHTSGTERIAQVLDITGLDDDSVVVNVQGDEPFVPADNIRQVAHNLMLRPSVSMTTLATPIHHPEEVSNPNVVKVVMNEKGHALYFSRSVIPFERDRLMNQSRAPDPRHYLRHIGLYGYRAGYVRRYVSYPASQLEQLESLEQLRALWYGDTIHVEVANAPPPVGIDTPEDLVALLEHLNHTNQE</sequence>
<dbReference type="Proteomes" id="UP000256561">
    <property type="component" value="Unassembled WGS sequence"/>
</dbReference>
<dbReference type="NCBIfam" id="TIGR00466">
    <property type="entry name" value="kdsB"/>
    <property type="match status" value="1"/>
</dbReference>
<comment type="function">
    <text evidence="5">Activates KDO (a required 8-carbon sugar) for incorporation into bacterial lipopolysaccharide in Gram-negative bacteria.</text>
</comment>
<evidence type="ECO:0000256" key="5">
    <source>
        <dbReference type="HAMAP-Rule" id="MF_00057"/>
    </source>
</evidence>
<dbReference type="NCBIfam" id="NF003952">
    <property type="entry name" value="PRK05450.1-5"/>
    <property type="match status" value="1"/>
</dbReference>
<dbReference type="NCBIfam" id="NF009905">
    <property type="entry name" value="PRK13368.1"/>
    <property type="match status" value="1"/>
</dbReference>
<evidence type="ECO:0000256" key="4">
    <source>
        <dbReference type="ARBA" id="ARBA00022985"/>
    </source>
</evidence>
<evidence type="ECO:0000313" key="7">
    <source>
        <dbReference type="Proteomes" id="UP000256561"/>
    </source>
</evidence>
<dbReference type="GO" id="GO:0009103">
    <property type="term" value="P:lipopolysaccharide biosynthetic process"/>
    <property type="evidence" value="ECO:0007669"/>
    <property type="project" value="UniProtKB-UniRule"/>
</dbReference>
<dbReference type="AlphaFoldDB" id="A0A3D8M9U9"/>
<accession>A0A3D8M9U9</accession>
<comment type="similarity">
    <text evidence="5">Belongs to the KdsB family.</text>
</comment>
<dbReference type="GO" id="GO:0016020">
    <property type="term" value="C:membrane"/>
    <property type="evidence" value="ECO:0007669"/>
    <property type="project" value="UniProtKB-SubCell"/>
</dbReference>
<comment type="caution">
    <text evidence="6">The sequence shown here is derived from an EMBL/GenBank/DDBJ whole genome shotgun (WGS) entry which is preliminary data.</text>
</comment>
<evidence type="ECO:0000313" key="6">
    <source>
        <dbReference type="EMBL" id="RDV26090.1"/>
    </source>
</evidence>
<keyword evidence="4 5" id="KW-0448">Lipopolysaccharide biosynthesis</keyword>
<dbReference type="GO" id="GO:0005829">
    <property type="term" value="C:cytosol"/>
    <property type="evidence" value="ECO:0007669"/>
    <property type="project" value="TreeGrafter"/>
</dbReference>
<dbReference type="InterPro" id="IPR029044">
    <property type="entry name" value="Nucleotide-diphossugar_trans"/>
</dbReference>
<keyword evidence="5" id="KW-0963">Cytoplasm</keyword>
<dbReference type="FunFam" id="3.90.550.10:FF:000011">
    <property type="entry name" value="3-deoxy-manno-octulosonate cytidylyltransferase"/>
    <property type="match status" value="1"/>
</dbReference>
<dbReference type="SUPFAM" id="SSF53448">
    <property type="entry name" value="Nucleotide-diphospho-sugar transferases"/>
    <property type="match status" value="1"/>
</dbReference>